<evidence type="ECO:0000259" key="1">
    <source>
        <dbReference type="Pfam" id="PF03118"/>
    </source>
</evidence>
<sequence>DVMPFWRDKLTQIAFSPLTRIDIRRMHKVEVLTEEEVNRAYHDIGYSDLNAERLTAFTLRLNAPKAKDDVDELAKLTRASVLGFFEDGIINADKARSLLQPDLQPGKRVQIQAGPRDAAGTPEIDAELQRKLNIVLEELEFSVRSTNCFESAKVTTIGQLARYTEADLLQLRSFGKTSLREVKRKLDELALSLGMAAAVRLATVALTLRTSGKPT</sequence>
<feature type="non-terminal residue" evidence="2">
    <location>
        <position position="1"/>
    </location>
</feature>
<dbReference type="Pfam" id="PF03118">
    <property type="entry name" value="RNA_pol_A_CTD"/>
    <property type="match status" value="1"/>
</dbReference>
<organism evidence="2">
    <name type="scientific">marine sediment metagenome</name>
    <dbReference type="NCBI Taxonomy" id="412755"/>
    <lineage>
        <taxon>unclassified sequences</taxon>
        <taxon>metagenomes</taxon>
        <taxon>ecological metagenomes</taxon>
    </lineage>
</organism>
<dbReference type="EMBL" id="LAZR01036312">
    <property type="protein sequence ID" value="KKL25173.1"/>
    <property type="molecule type" value="Genomic_DNA"/>
</dbReference>
<reference evidence="2" key="1">
    <citation type="journal article" date="2015" name="Nature">
        <title>Complex archaea that bridge the gap between prokaryotes and eukaryotes.</title>
        <authorList>
            <person name="Spang A."/>
            <person name="Saw J.H."/>
            <person name="Jorgensen S.L."/>
            <person name="Zaremba-Niedzwiedzka K."/>
            <person name="Martijn J."/>
            <person name="Lind A.E."/>
            <person name="van Eijk R."/>
            <person name="Schleper C."/>
            <person name="Guy L."/>
            <person name="Ettema T.J."/>
        </authorList>
    </citation>
    <scope>NUCLEOTIDE SEQUENCE</scope>
</reference>
<proteinExistence type="predicted"/>
<dbReference type="AlphaFoldDB" id="A0A0F9EMS7"/>
<dbReference type="InterPro" id="IPR011260">
    <property type="entry name" value="RNAP_asu_C"/>
</dbReference>
<gene>
    <name evidence="2" type="ORF">LCGC14_2407960</name>
</gene>
<dbReference type="GO" id="GO:0003899">
    <property type="term" value="F:DNA-directed RNA polymerase activity"/>
    <property type="evidence" value="ECO:0007669"/>
    <property type="project" value="InterPro"/>
</dbReference>
<dbReference type="GO" id="GO:0003677">
    <property type="term" value="F:DNA binding"/>
    <property type="evidence" value="ECO:0007669"/>
    <property type="project" value="InterPro"/>
</dbReference>
<dbReference type="Gene3D" id="1.10.150.20">
    <property type="entry name" value="5' to 3' exonuclease, C-terminal subdomain"/>
    <property type="match status" value="1"/>
</dbReference>
<name>A0A0F9EMS7_9ZZZZ</name>
<dbReference type="SUPFAM" id="SSF47789">
    <property type="entry name" value="C-terminal domain of RNA polymerase alpha subunit"/>
    <property type="match status" value="1"/>
</dbReference>
<feature type="domain" description="RNA polymerase alpha subunit C-terminal" evidence="1">
    <location>
        <begin position="127"/>
        <end position="188"/>
    </location>
</feature>
<comment type="caution">
    <text evidence="2">The sequence shown here is derived from an EMBL/GenBank/DDBJ whole genome shotgun (WGS) entry which is preliminary data.</text>
</comment>
<dbReference type="GO" id="GO:0006351">
    <property type="term" value="P:DNA-templated transcription"/>
    <property type="evidence" value="ECO:0007669"/>
    <property type="project" value="InterPro"/>
</dbReference>
<protein>
    <recommendedName>
        <fullName evidence="1">RNA polymerase alpha subunit C-terminal domain-containing protein</fullName>
    </recommendedName>
</protein>
<accession>A0A0F9EMS7</accession>
<evidence type="ECO:0000313" key="2">
    <source>
        <dbReference type="EMBL" id="KKL25173.1"/>
    </source>
</evidence>